<dbReference type="Gene3D" id="1.10.246.130">
    <property type="match status" value="1"/>
</dbReference>
<gene>
    <name evidence="1" type="ORF">NBZ79_06120</name>
</gene>
<evidence type="ECO:0000313" key="1">
    <source>
        <dbReference type="EMBL" id="USG62549.1"/>
    </source>
</evidence>
<dbReference type="InterPro" id="IPR043138">
    <property type="entry name" value="GGT_lsub"/>
</dbReference>
<accession>A0ABY4W6U5</accession>
<keyword evidence="2" id="KW-1185">Reference proteome</keyword>
<reference evidence="1" key="1">
    <citation type="submission" date="2022-06" db="EMBL/GenBank/DDBJ databases">
        <title>Sneathiella actinostolidae sp. nov., isolated from a sea anemonein the Western Pacific Ocean.</title>
        <authorList>
            <person name="Wei M.J."/>
        </authorList>
    </citation>
    <scope>NUCLEOTIDE SEQUENCE</scope>
    <source>
        <strain evidence="1">PHK-P5</strain>
    </source>
</reference>
<dbReference type="PANTHER" id="PTHR43881:SF5">
    <property type="entry name" value="GAMMA-GLUTAMYLTRANSPEPTIDASE"/>
    <property type="match status" value="1"/>
</dbReference>
<dbReference type="InterPro" id="IPR043137">
    <property type="entry name" value="GGT_ssub_C"/>
</dbReference>
<organism evidence="1 2">
    <name type="scientific">Sneathiella marina</name>
    <dbReference type="NCBI Taxonomy" id="2950108"/>
    <lineage>
        <taxon>Bacteria</taxon>
        <taxon>Pseudomonadati</taxon>
        <taxon>Pseudomonadota</taxon>
        <taxon>Alphaproteobacteria</taxon>
        <taxon>Sneathiellales</taxon>
        <taxon>Sneathiellaceae</taxon>
        <taxon>Sneathiella</taxon>
    </lineage>
</organism>
<dbReference type="EMBL" id="CP098747">
    <property type="protein sequence ID" value="USG62549.1"/>
    <property type="molecule type" value="Genomic_DNA"/>
</dbReference>
<dbReference type="InterPro" id="IPR052896">
    <property type="entry name" value="GGT-like_enzyme"/>
</dbReference>
<dbReference type="RefSeq" id="WP_251936406.1">
    <property type="nucleotide sequence ID" value="NZ_CP098747.1"/>
</dbReference>
<dbReference type="Pfam" id="PF01019">
    <property type="entry name" value="G_glu_transpept"/>
    <property type="match status" value="1"/>
</dbReference>
<dbReference type="Proteomes" id="UP001056291">
    <property type="component" value="Chromosome"/>
</dbReference>
<protein>
    <submittedName>
        <fullName evidence="1">Gamma-glutamyltransferase family protein</fullName>
    </submittedName>
</protein>
<dbReference type="Gene3D" id="3.60.20.40">
    <property type="match status" value="1"/>
</dbReference>
<evidence type="ECO:0000313" key="2">
    <source>
        <dbReference type="Proteomes" id="UP001056291"/>
    </source>
</evidence>
<dbReference type="PANTHER" id="PTHR43881">
    <property type="entry name" value="GAMMA-GLUTAMYLTRANSPEPTIDASE (AFU_ORTHOLOGUE AFUA_4G13580)"/>
    <property type="match status" value="1"/>
</dbReference>
<proteinExistence type="predicted"/>
<dbReference type="SUPFAM" id="SSF56235">
    <property type="entry name" value="N-terminal nucleophile aminohydrolases (Ntn hydrolases)"/>
    <property type="match status" value="1"/>
</dbReference>
<dbReference type="PRINTS" id="PR01210">
    <property type="entry name" value="GGTRANSPTASE"/>
</dbReference>
<dbReference type="InterPro" id="IPR029055">
    <property type="entry name" value="Ntn_hydrolases_N"/>
</dbReference>
<name>A0ABY4W6U5_9PROT</name>
<sequence length="530" mass="57736">MLQTKRAYGGMVTSPHHLASRAGIRVLEEGGNAIEAMIAAAAMITVAYPHMNAMGGDNFWLIHTPGKKVQGIDACGGAAAKADIEYYKNQGFDAIPSRGSQAALTVAGAVSGWQEAYNFSQKNWGGTLPIDRLLEEAIYYADQGISVSQTFASNAEAKLKELENSPGFKDTYFIDGALPKIGARFHQPRIAETFRHLSKAGLDDFYRGDLARKIAADLERAGSPLRIEDLERHNALSVSPLAVDIAGHKLFNMPPPTQGLASLLLLGVYERLHIAEAETFDFIHGLVEATKRSFRIRDKHVTDPDFMETAPADFLSAAIFDSLASDIDMERALPWPEAAAKGDTVWLGAVDSQGRAVSFIQSIFWEFGSGVVLDETGITWQNRGTSFSLDHTHHNSLQPFRRPFHTIQPALAHLKGGRVMPYGTMGGEGQPQTQAMIFSRHVLYGQDLQQSISAPRWLLGRTWGAETSNLRIENRVAPHIIQQLLEAGHDLEVIGAYDEVMGHAGALVHHPNGLIEGAADPRSDGLALGF</sequence>